<dbReference type="KEGG" id="temp:RBB75_04565"/>
<comment type="subcellular location">
    <subcellularLocation>
        <location evidence="1">Cell membrane</location>
        <topology evidence="1">Multi-pass membrane protein</topology>
    </subcellularLocation>
</comment>
<dbReference type="InterPro" id="IPR001991">
    <property type="entry name" value="Na-dicarboxylate_symporter"/>
</dbReference>
<feature type="region of interest" description="Disordered" evidence="8">
    <location>
        <begin position="435"/>
        <end position="462"/>
    </location>
</feature>
<dbReference type="PANTHER" id="PTHR42865:SF1">
    <property type="entry name" value="AEROBIC C4-DICARBOXYLATE TRANSPORT PROTEIN"/>
    <property type="match status" value="1"/>
</dbReference>
<dbReference type="Pfam" id="PF00375">
    <property type="entry name" value="SDF"/>
    <property type="match status" value="1"/>
</dbReference>
<dbReference type="FunFam" id="1.10.3860.10:FF:000001">
    <property type="entry name" value="C4-dicarboxylate transport protein"/>
    <property type="match status" value="1"/>
</dbReference>
<dbReference type="GO" id="GO:0005886">
    <property type="term" value="C:plasma membrane"/>
    <property type="evidence" value="ECO:0007669"/>
    <property type="project" value="UniProtKB-SubCell"/>
</dbReference>
<keyword evidence="5" id="KW-0769">Symport</keyword>
<dbReference type="Gene3D" id="1.10.3860.10">
    <property type="entry name" value="Sodium:dicarboxylate symporter"/>
    <property type="match status" value="1"/>
</dbReference>
<feature type="transmembrane region" description="Helical" evidence="9">
    <location>
        <begin position="160"/>
        <end position="178"/>
    </location>
</feature>
<dbReference type="PRINTS" id="PR00173">
    <property type="entry name" value="EDTRNSPORT"/>
</dbReference>
<organism evidence="10">
    <name type="scientific">Tunturiibacter empetritectus</name>
    <dbReference type="NCBI Taxonomy" id="3069691"/>
    <lineage>
        <taxon>Bacteria</taxon>
        <taxon>Pseudomonadati</taxon>
        <taxon>Acidobacteriota</taxon>
        <taxon>Terriglobia</taxon>
        <taxon>Terriglobales</taxon>
        <taxon>Acidobacteriaceae</taxon>
        <taxon>Tunturiibacter</taxon>
    </lineage>
</organism>
<dbReference type="AlphaFoldDB" id="A0AAU7ZH06"/>
<keyword evidence="4 9" id="KW-0812">Transmembrane</keyword>
<keyword evidence="3" id="KW-1003">Cell membrane</keyword>
<dbReference type="GO" id="GO:0015138">
    <property type="term" value="F:fumarate transmembrane transporter activity"/>
    <property type="evidence" value="ECO:0007669"/>
    <property type="project" value="TreeGrafter"/>
</dbReference>
<accession>A0AAU7ZH06</accession>
<dbReference type="RefSeq" id="WP_353069711.1">
    <property type="nucleotide sequence ID" value="NZ_CP132932.1"/>
</dbReference>
<dbReference type="GO" id="GO:0015366">
    <property type="term" value="F:malate:proton symporter activity"/>
    <property type="evidence" value="ECO:0007669"/>
    <property type="project" value="TreeGrafter"/>
</dbReference>
<dbReference type="InterPro" id="IPR036458">
    <property type="entry name" value="Na:dicarbo_symporter_sf"/>
</dbReference>
<reference evidence="10" key="1">
    <citation type="submission" date="2023-08" db="EMBL/GenBank/DDBJ databases">
        <authorList>
            <person name="Messyasz A."/>
            <person name="Mannisto M.K."/>
            <person name="Kerkhof L.J."/>
            <person name="Haggblom M."/>
        </authorList>
    </citation>
    <scope>NUCLEOTIDE SEQUENCE</scope>
    <source>
        <strain evidence="10">M8UP23</strain>
    </source>
</reference>
<feature type="transmembrane region" description="Helical" evidence="9">
    <location>
        <begin position="21"/>
        <end position="38"/>
    </location>
</feature>
<feature type="transmembrane region" description="Helical" evidence="9">
    <location>
        <begin position="190"/>
        <end position="216"/>
    </location>
</feature>
<evidence type="ECO:0000256" key="9">
    <source>
        <dbReference type="SAM" id="Phobius"/>
    </source>
</evidence>
<dbReference type="GO" id="GO:0015141">
    <property type="term" value="F:succinate transmembrane transporter activity"/>
    <property type="evidence" value="ECO:0007669"/>
    <property type="project" value="TreeGrafter"/>
</dbReference>
<feature type="transmembrane region" description="Helical" evidence="9">
    <location>
        <begin position="50"/>
        <end position="75"/>
    </location>
</feature>
<proteinExistence type="predicted"/>
<evidence type="ECO:0000256" key="8">
    <source>
        <dbReference type="SAM" id="MobiDB-lite"/>
    </source>
</evidence>
<evidence type="ECO:0000256" key="7">
    <source>
        <dbReference type="ARBA" id="ARBA00023136"/>
    </source>
</evidence>
<reference evidence="10" key="2">
    <citation type="journal article" date="2024" name="Environ. Microbiol.">
        <title>Genome analysis and description of Tunturibacter gen. nov. expands the diversity of Terriglobia in tundra soils.</title>
        <authorList>
            <person name="Messyasz A."/>
            <person name="Mannisto M.K."/>
            <person name="Kerkhof L.J."/>
            <person name="Haggblom M.M."/>
        </authorList>
    </citation>
    <scope>NUCLEOTIDE SEQUENCE</scope>
    <source>
        <strain evidence="10">M8UP23</strain>
    </source>
</reference>
<dbReference type="NCBIfam" id="NF002461">
    <property type="entry name" value="PRK01663.1"/>
    <property type="match status" value="1"/>
</dbReference>
<feature type="transmembrane region" description="Helical" evidence="9">
    <location>
        <begin position="87"/>
        <end position="109"/>
    </location>
</feature>
<name>A0AAU7ZH06_9BACT</name>
<dbReference type="EMBL" id="CP132932">
    <property type="protein sequence ID" value="XCB27594.1"/>
    <property type="molecule type" value="Genomic_DNA"/>
</dbReference>
<dbReference type="GO" id="GO:0070778">
    <property type="term" value="P:L-aspartate transmembrane transport"/>
    <property type="evidence" value="ECO:0007669"/>
    <property type="project" value="TreeGrafter"/>
</dbReference>
<feature type="transmembrane region" description="Helical" evidence="9">
    <location>
        <begin position="361"/>
        <end position="385"/>
    </location>
</feature>
<evidence type="ECO:0000256" key="2">
    <source>
        <dbReference type="ARBA" id="ARBA00022448"/>
    </source>
</evidence>
<keyword evidence="2" id="KW-0813">Transport</keyword>
<dbReference type="PANTHER" id="PTHR42865">
    <property type="entry name" value="PROTON/GLUTAMATE-ASPARTATE SYMPORTER"/>
    <property type="match status" value="1"/>
</dbReference>
<feature type="transmembrane region" description="Helical" evidence="9">
    <location>
        <begin position="236"/>
        <end position="260"/>
    </location>
</feature>
<feature type="compositionally biased region" description="Acidic residues" evidence="8">
    <location>
        <begin position="453"/>
        <end position="462"/>
    </location>
</feature>
<evidence type="ECO:0000313" key="10">
    <source>
        <dbReference type="EMBL" id="XCB27594.1"/>
    </source>
</evidence>
<evidence type="ECO:0000256" key="1">
    <source>
        <dbReference type="ARBA" id="ARBA00004651"/>
    </source>
</evidence>
<protein>
    <submittedName>
        <fullName evidence="10">Dicarboxylate/amino acid:cation symporter</fullName>
    </submittedName>
</protein>
<keyword evidence="7 9" id="KW-0472">Membrane</keyword>
<sequence length="462" mass="49322">MRTEIEPDVPLRKPFYQSLSVQVTVAIVLGVALGRFAPQTAIAMKPLGDAFIKLIAMVITVVIFCTVVTGIAGMQDMKKVGRVGGKALLYFEVVSTLALFIGLVAGNLAHPGSGLNVNPATLDVKAVAEYSGAAKAQNTTQFLLHIIPTTMVDAFAKGDILQVVFISVLLGVALAMMHSRAEPLLRLLEVLTQAIFTIVNLFMRLAPIGAFGAMAFTVGRYGVMSLGPLLKLILTFYLTCALFVIIVLGAVSWLAGFNIFRFLRYIKEEILLVLGTSSSESALPSLMEKMERLGCSKALVGLVVPTGYTFNTDGSSLYITMAALFVAQATNTHLTIGQQLSLFAVAILTSKGASGVQGAGFVALVGTLIVVPTIPVAGMALILGIDRFLSTFRALVNMIGNGVGTIVVASWEHEIEGSALTQALAMPTNRTIEQQIMDQPSMERQTRDQQISESEEEHEPIG</sequence>
<evidence type="ECO:0000256" key="3">
    <source>
        <dbReference type="ARBA" id="ARBA00022475"/>
    </source>
</evidence>
<evidence type="ECO:0000256" key="4">
    <source>
        <dbReference type="ARBA" id="ARBA00022692"/>
    </source>
</evidence>
<evidence type="ECO:0000256" key="6">
    <source>
        <dbReference type="ARBA" id="ARBA00022989"/>
    </source>
</evidence>
<keyword evidence="6 9" id="KW-1133">Transmembrane helix</keyword>
<gene>
    <name evidence="10" type="ORF">RBB75_04565</name>
</gene>
<dbReference type="SUPFAM" id="SSF118215">
    <property type="entry name" value="Proton glutamate symport protein"/>
    <property type="match status" value="1"/>
</dbReference>
<evidence type="ECO:0000256" key="5">
    <source>
        <dbReference type="ARBA" id="ARBA00022847"/>
    </source>
</evidence>